<keyword evidence="2" id="KW-1185">Reference proteome</keyword>
<name>A0ACB9IBJ9_9ASTR</name>
<reference evidence="2" key="1">
    <citation type="journal article" date="2022" name="Mol. Ecol. Resour.">
        <title>The genomes of chicory, endive, great burdock and yacon provide insights into Asteraceae palaeo-polyploidization history and plant inulin production.</title>
        <authorList>
            <person name="Fan W."/>
            <person name="Wang S."/>
            <person name="Wang H."/>
            <person name="Wang A."/>
            <person name="Jiang F."/>
            <person name="Liu H."/>
            <person name="Zhao H."/>
            <person name="Xu D."/>
            <person name="Zhang Y."/>
        </authorList>
    </citation>
    <scope>NUCLEOTIDE SEQUENCE [LARGE SCALE GENOMIC DNA]</scope>
    <source>
        <strain evidence="2">cv. Yunnan</strain>
    </source>
</reference>
<gene>
    <name evidence="1" type="ORF">L1987_26707</name>
</gene>
<protein>
    <submittedName>
        <fullName evidence="1">Uncharacterized protein</fullName>
    </submittedName>
</protein>
<evidence type="ECO:0000313" key="1">
    <source>
        <dbReference type="EMBL" id="KAI3804856.1"/>
    </source>
</evidence>
<organism evidence="1 2">
    <name type="scientific">Smallanthus sonchifolius</name>
    <dbReference type="NCBI Taxonomy" id="185202"/>
    <lineage>
        <taxon>Eukaryota</taxon>
        <taxon>Viridiplantae</taxon>
        <taxon>Streptophyta</taxon>
        <taxon>Embryophyta</taxon>
        <taxon>Tracheophyta</taxon>
        <taxon>Spermatophyta</taxon>
        <taxon>Magnoliopsida</taxon>
        <taxon>eudicotyledons</taxon>
        <taxon>Gunneridae</taxon>
        <taxon>Pentapetalae</taxon>
        <taxon>asterids</taxon>
        <taxon>campanulids</taxon>
        <taxon>Asterales</taxon>
        <taxon>Asteraceae</taxon>
        <taxon>Asteroideae</taxon>
        <taxon>Heliantheae alliance</taxon>
        <taxon>Millerieae</taxon>
        <taxon>Smallanthus</taxon>
    </lineage>
</organism>
<comment type="caution">
    <text evidence="1">The sequence shown here is derived from an EMBL/GenBank/DDBJ whole genome shotgun (WGS) entry which is preliminary data.</text>
</comment>
<reference evidence="1 2" key="2">
    <citation type="journal article" date="2022" name="Mol. Ecol. Resour.">
        <title>The genomes of chicory, endive, great burdock and yacon provide insights into Asteraceae paleo-polyploidization history and plant inulin production.</title>
        <authorList>
            <person name="Fan W."/>
            <person name="Wang S."/>
            <person name="Wang H."/>
            <person name="Wang A."/>
            <person name="Jiang F."/>
            <person name="Liu H."/>
            <person name="Zhao H."/>
            <person name="Xu D."/>
            <person name="Zhang Y."/>
        </authorList>
    </citation>
    <scope>NUCLEOTIDE SEQUENCE [LARGE SCALE GENOMIC DNA]</scope>
    <source>
        <strain evidence="2">cv. Yunnan</strain>
        <tissue evidence="1">Leaves</tissue>
    </source>
</reference>
<dbReference type="EMBL" id="CM042026">
    <property type="protein sequence ID" value="KAI3804856.1"/>
    <property type="molecule type" value="Genomic_DNA"/>
</dbReference>
<evidence type="ECO:0000313" key="2">
    <source>
        <dbReference type="Proteomes" id="UP001056120"/>
    </source>
</evidence>
<proteinExistence type="predicted"/>
<dbReference type="Proteomes" id="UP001056120">
    <property type="component" value="Linkage Group LG09"/>
</dbReference>
<sequence length="85" mass="9358">MAMAMAHLQKSGPHTLTFHKFTCSSPLSSPIALRRRSAGSPAYLFINVVVSDLCSNFMCISSGYLITTPLHSTVLFFNSNIIYDE</sequence>
<accession>A0ACB9IBJ9</accession>